<feature type="domain" description="Protein kinase" evidence="9">
    <location>
        <begin position="11"/>
        <end position="266"/>
    </location>
</feature>
<dbReference type="SMART" id="SM00220">
    <property type="entry name" value="S_TKc"/>
    <property type="match status" value="1"/>
</dbReference>
<dbReference type="InterPro" id="IPR000719">
    <property type="entry name" value="Prot_kinase_dom"/>
</dbReference>
<keyword evidence="4 7" id="KW-0547">Nucleotide-binding</keyword>
<dbReference type="SUPFAM" id="SSF56112">
    <property type="entry name" value="Protein kinase-like (PK-like)"/>
    <property type="match status" value="1"/>
</dbReference>
<reference evidence="10 11" key="1">
    <citation type="submission" date="2017-04" db="EMBL/GenBank/DDBJ databases">
        <authorList>
            <person name="Varghese N."/>
            <person name="Submissions S."/>
        </authorList>
    </citation>
    <scope>NUCLEOTIDE SEQUENCE [LARGE SCALE GENOMIC DNA]</scope>
    <source>
        <strain evidence="10 11">J3</strain>
    </source>
</reference>
<keyword evidence="6 7" id="KW-0067">ATP-binding</keyword>
<sequence length="456" mass="46948">MTVHKVLDGRYELSGLLGVGGNGEIHDGWDTRLHRPVAVKLLGREVGSRPDVRRRFEVEARAAAALNHPRIVAVYDTGEHDGRPYIVMERLPGRTLADDIARGPLPADRVRTVLAGILEALVAAHGAGILHRDIKPANVLIAENGEIKVADFGIAKSVGDDLTHTGELVGTVAYLSPDRITGHPASVTDDLYAVGVVGYEALCGRRPFAEDNILALARAITRDRPRPLADLRPDAHPGLVAVIERAMAREPSDRFRSAHEMLSALRNSDGFRAATARLPASEIAGPATTAGTDRSRGVLVAAGLTLAGALAVGGLALGFGRGDSPPTATPETRTPGMSASTPERVPATTELPVTPESTVVPARTADETPVVPPVVPAPVAPSADAGPPRSEPESRGNSGPGNNNGNGNGNGNGGNGNGGNGNGNSGRGNGNDNSDDGNSGRNNGNNGNSGRGNGDG</sequence>
<dbReference type="InterPro" id="IPR017441">
    <property type="entry name" value="Protein_kinase_ATP_BS"/>
</dbReference>
<accession>A0ABY1MH55</accession>
<feature type="compositionally biased region" description="Pro residues" evidence="8">
    <location>
        <begin position="370"/>
        <end position="379"/>
    </location>
</feature>
<dbReference type="Pfam" id="PF00069">
    <property type="entry name" value="Pkinase"/>
    <property type="match status" value="1"/>
</dbReference>
<feature type="region of interest" description="Disordered" evidence="8">
    <location>
        <begin position="322"/>
        <end position="456"/>
    </location>
</feature>
<evidence type="ECO:0000313" key="11">
    <source>
        <dbReference type="Proteomes" id="UP000193566"/>
    </source>
</evidence>
<comment type="caution">
    <text evidence="10">The sequence shown here is derived from an EMBL/GenBank/DDBJ whole genome shotgun (WGS) entry which is preliminary data.</text>
</comment>
<dbReference type="PANTHER" id="PTHR43289">
    <property type="entry name" value="MITOGEN-ACTIVATED PROTEIN KINASE KINASE KINASE 20-RELATED"/>
    <property type="match status" value="1"/>
</dbReference>
<feature type="binding site" evidence="7">
    <location>
        <position position="40"/>
    </location>
    <ligand>
        <name>ATP</name>
        <dbReference type="ChEBI" id="CHEBI:30616"/>
    </ligand>
</feature>
<dbReference type="PROSITE" id="PS00107">
    <property type="entry name" value="PROTEIN_KINASE_ATP"/>
    <property type="match status" value="1"/>
</dbReference>
<dbReference type="Proteomes" id="UP000193566">
    <property type="component" value="Unassembled WGS sequence"/>
</dbReference>
<evidence type="ECO:0000256" key="8">
    <source>
        <dbReference type="SAM" id="MobiDB-lite"/>
    </source>
</evidence>
<evidence type="ECO:0000256" key="1">
    <source>
        <dbReference type="ARBA" id="ARBA00012513"/>
    </source>
</evidence>
<dbReference type="PROSITE" id="PS00108">
    <property type="entry name" value="PROTEIN_KINASE_ST"/>
    <property type="match status" value="1"/>
</dbReference>
<keyword evidence="2 10" id="KW-0723">Serine/threonine-protein kinase</keyword>
<evidence type="ECO:0000313" key="10">
    <source>
        <dbReference type="EMBL" id="SMG56093.1"/>
    </source>
</evidence>
<protein>
    <recommendedName>
        <fullName evidence="1">non-specific serine/threonine protein kinase</fullName>
        <ecNumber evidence="1">2.7.11.1</ecNumber>
    </recommendedName>
</protein>
<keyword evidence="11" id="KW-1185">Reference proteome</keyword>
<evidence type="ECO:0000256" key="2">
    <source>
        <dbReference type="ARBA" id="ARBA00022527"/>
    </source>
</evidence>
<evidence type="ECO:0000256" key="5">
    <source>
        <dbReference type="ARBA" id="ARBA00022777"/>
    </source>
</evidence>
<evidence type="ECO:0000256" key="6">
    <source>
        <dbReference type="ARBA" id="ARBA00022840"/>
    </source>
</evidence>
<evidence type="ECO:0000256" key="3">
    <source>
        <dbReference type="ARBA" id="ARBA00022679"/>
    </source>
</evidence>
<name>A0ABY1MH55_RHORH</name>
<keyword evidence="3" id="KW-0808">Transferase</keyword>
<gene>
    <name evidence="10" type="ORF">SAMN02745947_04772</name>
</gene>
<feature type="compositionally biased region" description="Gly residues" evidence="8">
    <location>
        <begin position="398"/>
        <end position="429"/>
    </location>
</feature>
<dbReference type="InterPro" id="IPR011009">
    <property type="entry name" value="Kinase-like_dom_sf"/>
</dbReference>
<dbReference type="PROSITE" id="PS50011">
    <property type="entry name" value="PROTEIN_KINASE_DOM"/>
    <property type="match status" value="1"/>
</dbReference>
<evidence type="ECO:0000259" key="9">
    <source>
        <dbReference type="PROSITE" id="PS50011"/>
    </source>
</evidence>
<dbReference type="EMBL" id="FXAV01000019">
    <property type="protein sequence ID" value="SMG56093.1"/>
    <property type="molecule type" value="Genomic_DNA"/>
</dbReference>
<dbReference type="EC" id="2.7.11.1" evidence="1"/>
<keyword evidence="5 10" id="KW-0418">Kinase</keyword>
<dbReference type="InterPro" id="IPR008271">
    <property type="entry name" value="Ser/Thr_kinase_AS"/>
</dbReference>
<feature type="compositionally biased region" description="Low complexity" evidence="8">
    <location>
        <begin position="430"/>
        <end position="446"/>
    </location>
</feature>
<dbReference type="Gene3D" id="1.10.510.10">
    <property type="entry name" value="Transferase(Phosphotransferase) domain 1"/>
    <property type="match status" value="1"/>
</dbReference>
<dbReference type="GO" id="GO:0004674">
    <property type="term" value="F:protein serine/threonine kinase activity"/>
    <property type="evidence" value="ECO:0007669"/>
    <property type="project" value="UniProtKB-KW"/>
</dbReference>
<dbReference type="Gene3D" id="3.30.200.20">
    <property type="entry name" value="Phosphorylase Kinase, domain 1"/>
    <property type="match status" value="1"/>
</dbReference>
<evidence type="ECO:0000256" key="4">
    <source>
        <dbReference type="ARBA" id="ARBA00022741"/>
    </source>
</evidence>
<organism evidence="10 11">
    <name type="scientific">Rhodococcus rhodochrous J3</name>
    <dbReference type="NCBI Taxonomy" id="903528"/>
    <lineage>
        <taxon>Bacteria</taxon>
        <taxon>Bacillati</taxon>
        <taxon>Actinomycetota</taxon>
        <taxon>Actinomycetes</taxon>
        <taxon>Mycobacteriales</taxon>
        <taxon>Nocardiaceae</taxon>
        <taxon>Rhodococcus</taxon>
    </lineage>
</organism>
<dbReference type="RefSeq" id="WP_085470408.1">
    <property type="nucleotide sequence ID" value="NZ_FXAV01000019.1"/>
</dbReference>
<dbReference type="PANTHER" id="PTHR43289:SF6">
    <property type="entry name" value="SERINE_THREONINE-PROTEIN KINASE NEKL-3"/>
    <property type="match status" value="1"/>
</dbReference>
<dbReference type="CDD" id="cd14014">
    <property type="entry name" value="STKc_PknB_like"/>
    <property type="match status" value="1"/>
</dbReference>
<evidence type="ECO:0000256" key="7">
    <source>
        <dbReference type="PROSITE-ProRule" id="PRU10141"/>
    </source>
</evidence>
<feature type="compositionally biased region" description="Gly residues" evidence="8">
    <location>
        <begin position="447"/>
        <end position="456"/>
    </location>
</feature>
<feature type="compositionally biased region" description="Polar residues" evidence="8">
    <location>
        <begin position="329"/>
        <end position="341"/>
    </location>
</feature>
<proteinExistence type="predicted"/>